<feature type="binding site" evidence="10">
    <location>
        <position position="171"/>
    </location>
    <ligand>
        <name>2-[(2R,5Z)-2-carboxy-4-methylthiazol-5(2H)-ylidene]ethyl phosphate</name>
        <dbReference type="ChEBI" id="CHEBI:62899"/>
    </ligand>
</feature>
<dbReference type="InterPro" id="IPR034291">
    <property type="entry name" value="TMP_synthase"/>
</dbReference>
<keyword evidence="5 10" id="KW-0460">Magnesium</keyword>
<keyword evidence="4 10" id="KW-0479">Metal-binding</keyword>
<comment type="cofactor">
    <cofactor evidence="10">
        <name>Mg(2+)</name>
        <dbReference type="ChEBI" id="CHEBI:18420"/>
    </cofactor>
    <text evidence="10">Binds 1 Mg(2+) ion per subunit.</text>
</comment>
<evidence type="ECO:0000256" key="1">
    <source>
        <dbReference type="ARBA" id="ARBA00003814"/>
    </source>
</evidence>
<dbReference type="EC" id="2.5.1.3" evidence="10"/>
<evidence type="ECO:0000256" key="7">
    <source>
        <dbReference type="ARBA" id="ARBA00047334"/>
    </source>
</evidence>
<feature type="binding site" evidence="10">
    <location>
        <position position="77"/>
    </location>
    <ligand>
        <name>4-amino-2-methyl-5-(diphosphooxymethyl)pyrimidine</name>
        <dbReference type="ChEBI" id="CHEBI:57841"/>
    </ligand>
</feature>
<evidence type="ECO:0000256" key="12">
    <source>
        <dbReference type="RuleBase" id="RU004253"/>
    </source>
</evidence>
<dbReference type="EMBL" id="DTKJ01000010">
    <property type="protein sequence ID" value="HGZ10759.1"/>
    <property type="molecule type" value="Genomic_DNA"/>
</dbReference>
<comment type="similarity">
    <text evidence="10 11">Belongs to the thiamine-phosphate synthase family.</text>
</comment>
<reference evidence="14" key="1">
    <citation type="journal article" date="2020" name="mSystems">
        <title>Genome- and Community-Level Interaction Insights into Carbon Utilization and Element Cycling Functions of Hydrothermarchaeota in Hydrothermal Sediment.</title>
        <authorList>
            <person name="Zhou Z."/>
            <person name="Liu Y."/>
            <person name="Xu W."/>
            <person name="Pan J."/>
            <person name="Luo Z.H."/>
            <person name="Li M."/>
        </authorList>
    </citation>
    <scope>NUCLEOTIDE SEQUENCE [LARGE SCALE GENOMIC DNA]</scope>
    <source>
        <strain evidence="14">SpSt-853</strain>
    </source>
</reference>
<evidence type="ECO:0000313" key="14">
    <source>
        <dbReference type="EMBL" id="HGZ10759.1"/>
    </source>
</evidence>
<feature type="binding site" evidence="10">
    <location>
        <begin position="191"/>
        <end position="192"/>
    </location>
    <ligand>
        <name>2-[(2R,5Z)-2-carboxy-4-methylthiazol-5(2H)-ylidene]ethyl phosphate</name>
        <dbReference type="ChEBI" id="CHEBI:62899"/>
    </ligand>
</feature>
<dbReference type="AlphaFoldDB" id="A0A7C5EL41"/>
<name>A0A7C5EL41_9BACT</name>
<feature type="binding site" evidence="10">
    <location>
        <position position="97"/>
    </location>
    <ligand>
        <name>Mg(2+)</name>
        <dbReference type="ChEBI" id="CHEBI:18420"/>
    </ligand>
</feature>
<dbReference type="InterPro" id="IPR013785">
    <property type="entry name" value="Aldolase_TIM"/>
</dbReference>
<dbReference type="PANTHER" id="PTHR20857:SF15">
    <property type="entry name" value="THIAMINE-PHOSPHATE SYNTHASE"/>
    <property type="match status" value="1"/>
</dbReference>
<dbReference type="UniPathway" id="UPA00060">
    <property type="reaction ID" value="UER00141"/>
</dbReference>
<evidence type="ECO:0000256" key="10">
    <source>
        <dbReference type="HAMAP-Rule" id="MF_00097"/>
    </source>
</evidence>
<dbReference type="GO" id="GO:0009229">
    <property type="term" value="P:thiamine diphosphate biosynthetic process"/>
    <property type="evidence" value="ECO:0007669"/>
    <property type="project" value="UniProtKB-UniRule"/>
</dbReference>
<feature type="binding site" evidence="10">
    <location>
        <position position="144"/>
    </location>
    <ligand>
        <name>4-amino-2-methyl-5-(diphosphooxymethyl)pyrimidine</name>
        <dbReference type="ChEBI" id="CHEBI:57841"/>
    </ligand>
</feature>
<protein>
    <recommendedName>
        <fullName evidence="10">Thiamine-phosphate synthase</fullName>
        <shortName evidence="10">TP synthase</shortName>
        <shortName evidence="10">TPS</shortName>
        <ecNumber evidence="10">2.5.1.3</ecNumber>
    </recommendedName>
    <alternativeName>
        <fullName evidence="10">Thiamine-phosphate pyrophosphorylase</fullName>
        <shortName evidence="10">TMP pyrophosphorylase</shortName>
        <shortName evidence="10">TMP-PPase</shortName>
    </alternativeName>
</protein>
<dbReference type="InterPro" id="IPR036206">
    <property type="entry name" value="ThiamineP_synth_sf"/>
</dbReference>
<feature type="binding site" evidence="10">
    <location>
        <begin position="45"/>
        <end position="49"/>
    </location>
    <ligand>
        <name>4-amino-2-methyl-5-(diphosphooxymethyl)pyrimidine</name>
        <dbReference type="ChEBI" id="CHEBI:57841"/>
    </ligand>
</feature>
<evidence type="ECO:0000256" key="4">
    <source>
        <dbReference type="ARBA" id="ARBA00022723"/>
    </source>
</evidence>
<dbReference type="GO" id="GO:0005737">
    <property type="term" value="C:cytoplasm"/>
    <property type="evidence" value="ECO:0007669"/>
    <property type="project" value="TreeGrafter"/>
</dbReference>
<dbReference type="InterPro" id="IPR022998">
    <property type="entry name" value="ThiamineP_synth_TenI"/>
</dbReference>
<dbReference type="GO" id="GO:0004789">
    <property type="term" value="F:thiamine-phosphate diphosphorylase activity"/>
    <property type="evidence" value="ECO:0007669"/>
    <property type="project" value="UniProtKB-UniRule"/>
</dbReference>
<comment type="caution">
    <text evidence="14">The sequence shown here is derived from an EMBL/GenBank/DDBJ whole genome shotgun (WGS) entry which is preliminary data.</text>
</comment>
<feature type="binding site" evidence="10">
    <location>
        <position position="78"/>
    </location>
    <ligand>
        <name>Mg(2+)</name>
        <dbReference type="ChEBI" id="CHEBI:18420"/>
    </ligand>
</feature>
<dbReference type="NCBIfam" id="TIGR00693">
    <property type="entry name" value="thiE"/>
    <property type="match status" value="1"/>
</dbReference>
<evidence type="ECO:0000256" key="2">
    <source>
        <dbReference type="ARBA" id="ARBA00005165"/>
    </source>
</evidence>
<evidence type="ECO:0000256" key="11">
    <source>
        <dbReference type="RuleBase" id="RU003826"/>
    </source>
</evidence>
<gene>
    <name evidence="10 14" type="primary">thiE</name>
    <name evidence="14" type="ORF">ENW48_00900</name>
</gene>
<proteinExistence type="inferred from homology"/>
<keyword evidence="6 10" id="KW-0784">Thiamine biosynthesis</keyword>
<comment type="pathway">
    <text evidence="2 10 12">Cofactor biosynthesis; thiamine diphosphate biosynthesis; thiamine phosphate from 4-amino-2-methyl-5-diphosphomethylpyrimidine and 4-methyl-5-(2-phosphoethyl)-thiazole: step 1/1.</text>
</comment>
<dbReference type="GO" id="GO:0009228">
    <property type="term" value="P:thiamine biosynthetic process"/>
    <property type="evidence" value="ECO:0007669"/>
    <property type="project" value="UniProtKB-KW"/>
</dbReference>
<organism evidence="14">
    <name type="scientific">Desulfobacca acetoxidans</name>
    <dbReference type="NCBI Taxonomy" id="60893"/>
    <lineage>
        <taxon>Bacteria</taxon>
        <taxon>Pseudomonadati</taxon>
        <taxon>Thermodesulfobacteriota</taxon>
        <taxon>Desulfobaccia</taxon>
        <taxon>Desulfobaccales</taxon>
        <taxon>Desulfobaccaceae</taxon>
        <taxon>Desulfobacca</taxon>
    </lineage>
</organism>
<dbReference type="PANTHER" id="PTHR20857">
    <property type="entry name" value="THIAMINE-PHOSPHATE PYROPHOSPHORYLASE"/>
    <property type="match status" value="1"/>
</dbReference>
<comment type="catalytic activity">
    <reaction evidence="8 10 11">
        <text>2-(2-carboxy-4-methylthiazol-5-yl)ethyl phosphate + 4-amino-2-methyl-5-(diphosphooxymethyl)pyrimidine + 2 H(+) = thiamine phosphate + CO2 + diphosphate</text>
        <dbReference type="Rhea" id="RHEA:47848"/>
        <dbReference type="ChEBI" id="CHEBI:15378"/>
        <dbReference type="ChEBI" id="CHEBI:16526"/>
        <dbReference type="ChEBI" id="CHEBI:33019"/>
        <dbReference type="ChEBI" id="CHEBI:37575"/>
        <dbReference type="ChEBI" id="CHEBI:57841"/>
        <dbReference type="ChEBI" id="CHEBI:62890"/>
        <dbReference type="EC" id="2.5.1.3"/>
    </reaction>
</comment>
<evidence type="ECO:0000256" key="6">
    <source>
        <dbReference type="ARBA" id="ARBA00022977"/>
    </source>
</evidence>
<keyword evidence="3 10" id="KW-0808">Transferase</keyword>
<comment type="catalytic activity">
    <reaction evidence="7 10 11">
        <text>4-methyl-5-(2-phosphooxyethyl)-thiazole + 4-amino-2-methyl-5-(diphosphooxymethyl)pyrimidine + H(+) = thiamine phosphate + diphosphate</text>
        <dbReference type="Rhea" id="RHEA:22328"/>
        <dbReference type="ChEBI" id="CHEBI:15378"/>
        <dbReference type="ChEBI" id="CHEBI:33019"/>
        <dbReference type="ChEBI" id="CHEBI:37575"/>
        <dbReference type="ChEBI" id="CHEBI:57841"/>
        <dbReference type="ChEBI" id="CHEBI:58296"/>
        <dbReference type="EC" id="2.5.1.3"/>
    </reaction>
</comment>
<feature type="binding site" evidence="10">
    <location>
        <begin position="141"/>
        <end position="143"/>
    </location>
    <ligand>
        <name>2-[(2R,5Z)-2-carboxy-4-methylthiazol-5(2H)-ylidene]ethyl phosphate</name>
        <dbReference type="ChEBI" id="CHEBI:62899"/>
    </ligand>
</feature>
<evidence type="ECO:0000256" key="9">
    <source>
        <dbReference type="ARBA" id="ARBA00047883"/>
    </source>
</evidence>
<dbReference type="Gene3D" id="3.20.20.70">
    <property type="entry name" value="Aldolase class I"/>
    <property type="match status" value="1"/>
</dbReference>
<comment type="function">
    <text evidence="1 10">Condenses 4-methyl-5-(beta-hydroxyethyl)thiazole monophosphate (THZ-P) and 2-methyl-4-amino-5-hydroxymethyl pyrimidine pyrophosphate (HMP-PP) to form thiamine monophosphate (TMP).</text>
</comment>
<evidence type="ECO:0000256" key="3">
    <source>
        <dbReference type="ARBA" id="ARBA00022679"/>
    </source>
</evidence>
<comment type="catalytic activity">
    <reaction evidence="9 10 11">
        <text>2-[(2R,5Z)-2-carboxy-4-methylthiazol-5(2H)-ylidene]ethyl phosphate + 4-amino-2-methyl-5-(diphosphooxymethyl)pyrimidine + 2 H(+) = thiamine phosphate + CO2 + diphosphate</text>
        <dbReference type="Rhea" id="RHEA:47844"/>
        <dbReference type="ChEBI" id="CHEBI:15378"/>
        <dbReference type="ChEBI" id="CHEBI:16526"/>
        <dbReference type="ChEBI" id="CHEBI:33019"/>
        <dbReference type="ChEBI" id="CHEBI:37575"/>
        <dbReference type="ChEBI" id="CHEBI:57841"/>
        <dbReference type="ChEBI" id="CHEBI:62899"/>
        <dbReference type="EC" id="2.5.1.3"/>
    </reaction>
</comment>
<dbReference type="GO" id="GO:0000287">
    <property type="term" value="F:magnesium ion binding"/>
    <property type="evidence" value="ECO:0007669"/>
    <property type="project" value="UniProtKB-UniRule"/>
</dbReference>
<feature type="domain" description="Thiamine phosphate synthase/TenI" evidence="13">
    <location>
        <begin position="15"/>
        <end position="194"/>
    </location>
</feature>
<accession>A0A7C5EL41</accession>
<evidence type="ECO:0000256" key="5">
    <source>
        <dbReference type="ARBA" id="ARBA00022842"/>
    </source>
</evidence>
<dbReference type="HAMAP" id="MF_00097">
    <property type="entry name" value="TMP_synthase"/>
    <property type="match status" value="1"/>
</dbReference>
<dbReference type="Pfam" id="PF02581">
    <property type="entry name" value="TMP-TENI"/>
    <property type="match status" value="1"/>
</dbReference>
<sequence length="226" mass="23989">MNHDDRLGAFEAADLYVVITEALCAGRRALDILEAVLAAGVRLVQLREKELCGRKLYELGMKFRQLTAAAGALLIVNDRLDLALAVEADGVHLGQEDLPVAAARRIAPELLIGASTHSLEEALAAQAAGASYINIGPIFQTGTKPGATPLGPEMIDRIVPHLKIPWTTMGGITTGNLYEVVRRGARHPAVITAVTAASDPGQAARELREIILSGISSLPTRHNVVN</sequence>
<feature type="binding site" evidence="10">
    <location>
        <position position="115"/>
    </location>
    <ligand>
        <name>4-amino-2-methyl-5-(diphosphooxymethyl)pyrimidine</name>
        <dbReference type="ChEBI" id="CHEBI:57841"/>
    </ligand>
</feature>
<dbReference type="CDD" id="cd00564">
    <property type="entry name" value="TMP_TenI"/>
    <property type="match status" value="1"/>
</dbReference>
<evidence type="ECO:0000259" key="13">
    <source>
        <dbReference type="Pfam" id="PF02581"/>
    </source>
</evidence>
<dbReference type="FunFam" id="3.20.20.70:FF:000096">
    <property type="entry name" value="Thiamine-phosphate synthase"/>
    <property type="match status" value="1"/>
</dbReference>
<dbReference type="SUPFAM" id="SSF51391">
    <property type="entry name" value="Thiamin phosphate synthase"/>
    <property type="match status" value="1"/>
</dbReference>
<evidence type="ECO:0000256" key="8">
    <source>
        <dbReference type="ARBA" id="ARBA00047851"/>
    </source>
</evidence>